<dbReference type="InterPro" id="IPR051135">
    <property type="entry name" value="Gal/GlcNAc/GalNAc_ST"/>
</dbReference>
<reference evidence="2 3" key="1">
    <citation type="journal article" date="2017" name="Nat. Ecol. Evol.">
        <title>Scallop genome provides insights into evolution of bilaterian karyotype and development.</title>
        <authorList>
            <person name="Wang S."/>
            <person name="Zhang J."/>
            <person name="Jiao W."/>
            <person name="Li J."/>
            <person name="Xun X."/>
            <person name="Sun Y."/>
            <person name="Guo X."/>
            <person name="Huan P."/>
            <person name="Dong B."/>
            <person name="Zhang L."/>
            <person name="Hu X."/>
            <person name="Sun X."/>
            <person name="Wang J."/>
            <person name="Zhao C."/>
            <person name="Wang Y."/>
            <person name="Wang D."/>
            <person name="Huang X."/>
            <person name="Wang R."/>
            <person name="Lv J."/>
            <person name="Li Y."/>
            <person name="Zhang Z."/>
            <person name="Liu B."/>
            <person name="Lu W."/>
            <person name="Hui Y."/>
            <person name="Liang J."/>
            <person name="Zhou Z."/>
            <person name="Hou R."/>
            <person name="Li X."/>
            <person name="Liu Y."/>
            <person name="Li H."/>
            <person name="Ning X."/>
            <person name="Lin Y."/>
            <person name="Zhao L."/>
            <person name="Xing Q."/>
            <person name="Dou J."/>
            <person name="Li Y."/>
            <person name="Mao J."/>
            <person name="Guo H."/>
            <person name="Dou H."/>
            <person name="Li T."/>
            <person name="Mu C."/>
            <person name="Jiang W."/>
            <person name="Fu Q."/>
            <person name="Fu X."/>
            <person name="Miao Y."/>
            <person name="Liu J."/>
            <person name="Yu Q."/>
            <person name="Li R."/>
            <person name="Liao H."/>
            <person name="Li X."/>
            <person name="Kong Y."/>
            <person name="Jiang Z."/>
            <person name="Chourrout D."/>
            <person name="Li R."/>
            <person name="Bao Z."/>
        </authorList>
    </citation>
    <scope>NUCLEOTIDE SEQUENCE [LARGE SCALE GENOMIC DNA]</scope>
    <source>
        <strain evidence="2 3">PY_sf001</strain>
    </source>
</reference>
<dbReference type="Pfam" id="PF00685">
    <property type="entry name" value="Sulfotransfer_1"/>
    <property type="match status" value="1"/>
</dbReference>
<dbReference type="AlphaFoldDB" id="A0A210PZQ8"/>
<comment type="caution">
    <text evidence="2">The sequence shown here is derived from an EMBL/GenBank/DDBJ whole genome shotgun (WGS) entry which is preliminary data.</text>
</comment>
<dbReference type="PANTHER" id="PTHR10704:SF44">
    <property type="entry name" value="LD35051P-RELATED"/>
    <property type="match status" value="1"/>
</dbReference>
<dbReference type="GO" id="GO:0006044">
    <property type="term" value="P:N-acetylglucosamine metabolic process"/>
    <property type="evidence" value="ECO:0007669"/>
    <property type="project" value="TreeGrafter"/>
</dbReference>
<dbReference type="InterPro" id="IPR000863">
    <property type="entry name" value="Sulfotransferase_dom"/>
</dbReference>
<protein>
    <submittedName>
        <fullName evidence="2">Carbohydrate sulfotransferase 1</fullName>
    </submittedName>
</protein>
<dbReference type="InterPro" id="IPR027417">
    <property type="entry name" value="P-loop_NTPase"/>
</dbReference>
<name>A0A210PZQ8_MIZYE</name>
<dbReference type="GO" id="GO:0001517">
    <property type="term" value="F:N-acetylglucosamine 6-O-sulfotransferase activity"/>
    <property type="evidence" value="ECO:0007669"/>
    <property type="project" value="TreeGrafter"/>
</dbReference>
<dbReference type="EMBL" id="NEDP02005326">
    <property type="protein sequence ID" value="OWF41965.1"/>
    <property type="molecule type" value="Genomic_DNA"/>
</dbReference>
<dbReference type="OrthoDB" id="5987729at2759"/>
<organism evidence="2 3">
    <name type="scientific">Mizuhopecten yessoensis</name>
    <name type="common">Japanese scallop</name>
    <name type="synonym">Patinopecten yessoensis</name>
    <dbReference type="NCBI Taxonomy" id="6573"/>
    <lineage>
        <taxon>Eukaryota</taxon>
        <taxon>Metazoa</taxon>
        <taxon>Spiralia</taxon>
        <taxon>Lophotrochozoa</taxon>
        <taxon>Mollusca</taxon>
        <taxon>Bivalvia</taxon>
        <taxon>Autobranchia</taxon>
        <taxon>Pteriomorphia</taxon>
        <taxon>Pectinida</taxon>
        <taxon>Pectinoidea</taxon>
        <taxon>Pectinidae</taxon>
        <taxon>Mizuhopecten</taxon>
    </lineage>
</organism>
<evidence type="ECO:0000313" key="2">
    <source>
        <dbReference type="EMBL" id="OWF41965.1"/>
    </source>
</evidence>
<dbReference type="Proteomes" id="UP000242188">
    <property type="component" value="Unassembled WGS sequence"/>
</dbReference>
<feature type="domain" description="Sulfotransferase" evidence="1">
    <location>
        <begin position="53"/>
        <end position="290"/>
    </location>
</feature>
<dbReference type="SUPFAM" id="SSF52540">
    <property type="entry name" value="P-loop containing nucleoside triphosphate hydrolases"/>
    <property type="match status" value="1"/>
</dbReference>
<evidence type="ECO:0000259" key="1">
    <source>
        <dbReference type="Pfam" id="PF00685"/>
    </source>
</evidence>
<keyword evidence="2" id="KW-0808">Transferase</keyword>
<accession>A0A210PZQ8</accession>
<dbReference type="GO" id="GO:0006790">
    <property type="term" value="P:sulfur compound metabolic process"/>
    <property type="evidence" value="ECO:0007669"/>
    <property type="project" value="TreeGrafter"/>
</dbReference>
<dbReference type="Gene3D" id="3.40.50.300">
    <property type="entry name" value="P-loop containing nucleotide triphosphate hydrolases"/>
    <property type="match status" value="1"/>
</dbReference>
<keyword evidence="3" id="KW-1185">Reference proteome</keyword>
<dbReference type="PANTHER" id="PTHR10704">
    <property type="entry name" value="CARBOHYDRATE SULFOTRANSFERASE"/>
    <property type="match status" value="1"/>
</dbReference>
<proteinExistence type="predicted"/>
<evidence type="ECO:0000313" key="3">
    <source>
        <dbReference type="Proteomes" id="UP000242188"/>
    </source>
</evidence>
<gene>
    <name evidence="2" type="ORF">KP79_PYT11001</name>
</gene>
<sequence>MLQKMLVFIVVVLTVLVSVTWLVGLNGFCYETNTHRSYKLPSPLPIPIKQNYDVLLVGYLRGGTTFAGKILGLRQGNFYIYEPFHNLSTWGYFKPGYHCSMNDERCNKYNGTDRLVLDVLRGIYHCDKMYLLHSLQMWQVLKGRGYDDDLKNPMWMEYFPECHGEVEGCVEKCVSQCSNSIARVSKVPRLSVSLAAQLLHSEPNLKIIHLLRDPRAIMNSRHSLKWATAPGVSLSLCKKMKEDYLNSDIIRKVFPGKVLTVFYEDLVTNPLETVRTMYDFAGYDFDEKESFRLNKITGMTTNDAQMSSGKRTSLQIATAWRTKINLSTVDVINQGCNDLYSLVGYPPLRNEIDLRNSSIPLRLSN</sequence>